<evidence type="ECO:0000256" key="2">
    <source>
        <dbReference type="ARBA" id="ARBA00023136"/>
    </source>
</evidence>
<evidence type="ECO:0000256" key="3">
    <source>
        <dbReference type="ARBA" id="ARBA00023139"/>
    </source>
</evidence>
<keyword evidence="4" id="KW-0449">Lipoprotein</keyword>
<evidence type="ECO:0000313" key="6">
    <source>
        <dbReference type="EMBL" id="MBE0358712.1"/>
    </source>
</evidence>
<dbReference type="PROSITE" id="PS51257">
    <property type="entry name" value="PROKAR_LIPOPROTEIN"/>
    <property type="match status" value="1"/>
</dbReference>
<dbReference type="SUPFAM" id="SSF141488">
    <property type="entry name" value="YdhA-like"/>
    <property type="match status" value="1"/>
</dbReference>
<keyword evidence="3" id="KW-0564">Palmitate</keyword>
<keyword evidence="7" id="KW-1185">Reference proteome</keyword>
<dbReference type="InterPro" id="IPR036328">
    <property type="entry name" value="MliC_sf"/>
</dbReference>
<sequence>MKLHLAFVISLLSLIACSDKQLSTLYPCDANTLVIKPINDEKAKLTFNHQTHSLDYEKSASGNKYINEDVLFWGKENNAMLIIAGKSISGALISGELTTY</sequence>
<organism evidence="6 7">
    <name type="scientific">Pseudoalteromonas aliena SW19</name>
    <dbReference type="NCBI Taxonomy" id="1314866"/>
    <lineage>
        <taxon>Bacteria</taxon>
        <taxon>Pseudomonadati</taxon>
        <taxon>Pseudomonadota</taxon>
        <taxon>Gammaproteobacteria</taxon>
        <taxon>Alteromonadales</taxon>
        <taxon>Pseudoalteromonadaceae</taxon>
        <taxon>Pseudoalteromonas</taxon>
    </lineage>
</organism>
<dbReference type="EMBL" id="AQGU01000023">
    <property type="protein sequence ID" value="MBE0358712.1"/>
    <property type="molecule type" value="Genomic_DNA"/>
</dbReference>
<keyword evidence="2" id="KW-0472">Membrane</keyword>
<dbReference type="Gene3D" id="2.40.128.200">
    <property type="match status" value="1"/>
</dbReference>
<gene>
    <name evidence="6" type="ORF">PALI_a3741</name>
</gene>
<comment type="caution">
    <text evidence="6">The sequence shown here is derived from an EMBL/GenBank/DDBJ whole genome shotgun (WGS) entry which is preliminary data.</text>
</comment>
<evidence type="ECO:0000313" key="7">
    <source>
        <dbReference type="Proteomes" id="UP000648482"/>
    </source>
</evidence>
<name>A0ABR9DWJ9_9GAMM</name>
<reference evidence="6 7" key="1">
    <citation type="submission" date="2015-06" db="EMBL/GenBank/DDBJ databases">
        <title>Genome sequence of Pseudoalteromonas aliena.</title>
        <authorList>
            <person name="Xie B.-B."/>
            <person name="Rong J.-C."/>
            <person name="Qin Q.-L."/>
            <person name="Zhang Y.-Z."/>
        </authorList>
    </citation>
    <scope>NUCLEOTIDE SEQUENCE [LARGE SCALE GENOMIC DNA]</scope>
    <source>
        <strain evidence="6 7">SW19</strain>
    </source>
</reference>
<dbReference type="InterPro" id="IPR018660">
    <property type="entry name" value="MliC"/>
</dbReference>
<dbReference type="Proteomes" id="UP000648482">
    <property type="component" value="Unassembled WGS sequence"/>
</dbReference>
<accession>A0ABR9DWJ9</accession>
<proteinExistence type="predicted"/>
<protein>
    <recommendedName>
        <fullName evidence="5">C-type lysozyme inhibitor domain-containing protein</fullName>
    </recommendedName>
</protein>
<feature type="domain" description="C-type lysozyme inhibitor" evidence="5">
    <location>
        <begin position="26"/>
        <end position="86"/>
    </location>
</feature>
<keyword evidence="1" id="KW-0732">Signal</keyword>
<dbReference type="Pfam" id="PF09864">
    <property type="entry name" value="MliC"/>
    <property type="match status" value="1"/>
</dbReference>
<dbReference type="RefSeq" id="WP_193155094.1">
    <property type="nucleotide sequence ID" value="NZ_AQGU01000023.1"/>
</dbReference>
<evidence type="ECO:0000259" key="5">
    <source>
        <dbReference type="Pfam" id="PF09864"/>
    </source>
</evidence>
<evidence type="ECO:0000256" key="1">
    <source>
        <dbReference type="ARBA" id="ARBA00022729"/>
    </source>
</evidence>
<evidence type="ECO:0000256" key="4">
    <source>
        <dbReference type="ARBA" id="ARBA00023288"/>
    </source>
</evidence>